<organism evidence="1 2">
    <name type="scientific">Sphaerospermopsis reniformis</name>
    <dbReference type="NCBI Taxonomy" id="531300"/>
    <lineage>
        <taxon>Bacteria</taxon>
        <taxon>Bacillati</taxon>
        <taxon>Cyanobacteriota</taxon>
        <taxon>Cyanophyceae</taxon>
        <taxon>Nostocales</taxon>
        <taxon>Aphanizomenonaceae</taxon>
        <taxon>Sphaerospermopsis</taxon>
    </lineage>
</organism>
<comment type="caution">
    <text evidence="1">The sequence shown here is derived from an EMBL/GenBank/DDBJ whole genome shotgun (WGS) entry which is preliminary data.</text>
</comment>
<dbReference type="Proteomes" id="UP000300142">
    <property type="component" value="Unassembled WGS sequence"/>
</dbReference>
<accession>A0A480A4M6</accession>
<name>A0A480A4M6_9CYAN</name>
<protein>
    <recommendedName>
        <fullName evidence="3">DUF4258 domain-containing protein</fullName>
    </recommendedName>
</protein>
<dbReference type="AlphaFoldDB" id="A0A480A4M6"/>
<gene>
    <name evidence="1" type="ORF">SR1949_33350</name>
</gene>
<reference evidence="2" key="1">
    <citation type="submission" date="2019-02" db="EMBL/GenBank/DDBJ databases">
        <title>Draft genome sequence of Sphaerospermopsis reniformis NIES-1949.</title>
        <authorList>
            <person name="Yamaguchi H."/>
            <person name="Suzuki S."/>
            <person name="Kawachi M."/>
        </authorList>
    </citation>
    <scope>NUCLEOTIDE SEQUENCE [LARGE SCALE GENOMIC DNA]</scope>
    <source>
        <strain evidence="2">NIES-1949</strain>
    </source>
</reference>
<dbReference type="InterPro" id="IPR025354">
    <property type="entry name" value="DUF4258"/>
</dbReference>
<sequence>MILGTLLKSNLYIQLCLFLNQQKVGYNINIDRYEMRYQISRHAQTEMERRKISVSLVESVLENPQQILLEREGRKVYQSKIDFGTGKLFLLRVIVADDVDPTVVITVYRTSKIEKYWREL</sequence>
<proteinExistence type="predicted"/>
<evidence type="ECO:0000313" key="1">
    <source>
        <dbReference type="EMBL" id="GCL38221.1"/>
    </source>
</evidence>
<evidence type="ECO:0000313" key="2">
    <source>
        <dbReference type="Proteomes" id="UP000300142"/>
    </source>
</evidence>
<dbReference type="EMBL" id="BJCE01000124">
    <property type="protein sequence ID" value="GCL38221.1"/>
    <property type="molecule type" value="Genomic_DNA"/>
</dbReference>
<keyword evidence="2" id="KW-1185">Reference proteome</keyword>
<dbReference type="Pfam" id="PF14076">
    <property type="entry name" value="DUF4258"/>
    <property type="match status" value="1"/>
</dbReference>
<evidence type="ECO:0008006" key="3">
    <source>
        <dbReference type="Google" id="ProtNLM"/>
    </source>
</evidence>